<dbReference type="AlphaFoldDB" id="A0A1I1PAS1"/>
<dbReference type="PANTHER" id="PTHR43080">
    <property type="entry name" value="CBS DOMAIN-CONTAINING PROTEIN CBSX3, MITOCHONDRIAL"/>
    <property type="match status" value="1"/>
</dbReference>
<gene>
    <name evidence="4" type="ORF">SAMN02745724_03273</name>
</gene>
<organism evidence="4 5">
    <name type="scientific">Pseudoalteromonas denitrificans DSM 6059</name>
    <dbReference type="NCBI Taxonomy" id="1123010"/>
    <lineage>
        <taxon>Bacteria</taxon>
        <taxon>Pseudomonadati</taxon>
        <taxon>Pseudomonadota</taxon>
        <taxon>Gammaproteobacteria</taxon>
        <taxon>Alteromonadales</taxon>
        <taxon>Pseudoalteromonadaceae</taxon>
        <taxon>Pseudoalteromonas</taxon>
    </lineage>
</organism>
<dbReference type="CDD" id="cd04629">
    <property type="entry name" value="CBS_pair_bac"/>
    <property type="match status" value="1"/>
</dbReference>
<name>A0A1I1PAS1_9GAMM</name>
<reference evidence="4 5" key="1">
    <citation type="submission" date="2016-10" db="EMBL/GenBank/DDBJ databases">
        <authorList>
            <person name="de Groot N.N."/>
        </authorList>
    </citation>
    <scope>NUCLEOTIDE SEQUENCE [LARGE SCALE GENOMIC DNA]</scope>
    <source>
        <strain evidence="4 5">DSM 6059</strain>
    </source>
</reference>
<keyword evidence="5" id="KW-1185">Reference proteome</keyword>
<dbReference type="Proteomes" id="UP000198862">
    <property type="component" value="Unassembled WGS sequence"/>
</dbReference>
<dbReference type="SMART" id="SM00116">
    <property type="entry name" value="CBS"/>
    <property type="match status" value="2"/>
</dbReference>
<evidence type="ECO:0000313" key="4">
    <source>
        <dbReference type="EMBL" id="SFD04103.1"/>
    </source>
</evidence>
<dbReference type="STRING" id="1123010.SAMN02745724_03273"/>
<proteinExistence type="predicted"/>
<keyword evidence="1 2" id="KW-0129">CBS domain</keyword>
<dbReference type="Gene3D" id="3.10.580.10">
    <property type="entry name" value="CBS-domain"/>
    <property type="match status" value="1"/>
</dbReference>
<dbReference type="EMBL" id="FOLO01000029">
    <property type="protein sequence ID" value="SFD04103.1"/>
    <property type="molecule type" value="Genomic_DNA"/>
</dbReference>
<evidence type="ECO:0000256" key="1">
    <source>
        <dbReference type="ARBA" id="ARBA00023122"/>
    </source>
</evidence>
<dbReference type="InterPro" id="IPR044729">
    <property type="entry name" value="CBS_bac"/>
</dbReference>
<accession>A0A1I1PAS1</accession>
<evidence type="ECO:0000313" key="5">
    <source>
        <dbReference type="Proteomes" id="UP000198862"/>
    </source>
</evidence>
<dbReference type="SUPFAM" id="SSF54631">
    <property type="entry name" value="CBS-domain pair"/>
    <property type="match status" value="1"/>
</dbReference>
<evidence type="ECO:0000259" key="3">
    <source>
        <dbReference type="PROSITE" id="PS51371"/>
    </source>
</evidence>
<dbReference type="PANTHER" id="PTHR43080:SF2">
    <property type="entry name" value="CBS DOMAIN-CONTAINING PROTEIN"/>
    <property type="match status" value="1"/>
</dbReference>
<dbReference type="PROSITE" id="PS51371">
    <property type="entry name" value="CBS"/>
    <property type="match status" value="2"/>
</dbReference>
<sequence length="143" mass="16243">MKSIKVADYMNKRPVTFKIDMTVAEASEKLIQSHQIGGPVLDIYKHVIGFLSEQECLTHLLKDTYLSESHSTVEDIMRTDVLTVGCDDSVLDLAEQMTKNKPKLYPVVDENGRLLGIITRNNILNAIDIHLRSFYEKGHDRIV</sequence>
<dbReference type="InterPro" id="IPR051257">
    <property type="entry name" value="Diverse_CBS-Domain"/>
</dbReference>
<protein>
    <submittedName>
        <fullName evidence="4">CBS domain-containing protein</fullName>
    </submittedName>
</protein>
<dbReference type="InterPro" id="IPR000644">
    <property type="entry name" value="CBS_dom"/>
</dbReference>
<dbReference type="OrthoDB" id="9790355at2"/>
<dbReference type="RefSeq" id="WP_091986678.1">
    <property type="nucleotide sequence ID" value="NZ_FOLO01000029.1"/>
</dbReference>
<evidence type="ECO:0000256" key="2">
    <source>
        <dbReference type="PROSITE-ProRule" id="PRU00703"/>
    </source>
</evidence>
<dbReference type="Pfam" id="PF00571">
    <property type="entry name" value="CBS"/>
    <property type="match status" value="2"/>
</dbReference>
<feature type="domain" description="CBS" evidence="3">
    <location>
        <begin position="77"/>
        <end position="133"/>
    </location>
</feature>
<dbReference type="InterPro" id="IPR046342">
    <property type="entry name" value="CBS_dom_sf"/>
</dbReference>
<feature type="domain" description="CBS" evidence="3">
    <location>
        <begin position="10"/>
        <end position="66"/>
    </location>
</feature>